<evidence type="ECO:0000256" key="7">
    <source>
        <dbReference type="ARBA" id="ARBA00023145"/>
    </source>
</evidence>
<organism evidence="13 14">
    <name type="scientific">Roseateles chitinivorans</name>
    <dbReference type="NCBI Taxonomy" id="2917965"/>
    <lineage>
        <taxon>Bacteria</taxon>
        <taxon>Pseudomonadati</taxon>
        <taxon>Pseudomonadota</taxon>
        <taxon>Betaproteobacteria</taxon>
        <taxon>Burkholderiales</taxon>
        <taxon>Sphaerotilaceae</taxon>
        <taxon>Roseateles</taxon>
    </lineage>
</organism>
<evidence type="ECO:0000256" key="11">
    <source>
        <dbReference type="ARBA" id="ARBA00023317"/>
    </source>
</evidence>
<comment type="pathway">
    <text evidence="12">Phospholipid metabolism; phosphatidylethanolamine biosynthesis.</text>
</comment>
<dbReference type="GO" id="GO:0006646">
    <property type="term" value="P:phosphatidylethanolamine biosynthetic process"/>
    <property type="evidence" value="ECO:0007669"/>
    <property type="project" value="UniProtKB-UniPathway"/>
</dbReference>
<evidence type="ECO:0000256" key="8">
    <source>
        <dbReference type="ARBA" id="ARBA00023209"/>
    </source>
</evidence>
<name>A0A2G9CF60_9BURK</name>
<dbReference type="RefSeq" id="WP_099859548.1">
    <property type="nucleotide sequence ID" value="NZ_PEOG01000005.1"/>
</dbReference>
<dbReference type="Proteomes" id="UP000231501">
    <property type="component" value="Unassembled WGS sequence"/>
</dbReference>
<evidence type="ECO:0000256" key="12">
    <source>
        <dbReference type="ARBA" id="ARBA00024326"/>
    </source>
</evidence>
<dbReference type="EMBL" id="PEOG01000005">
    <property type="protein sequence ID" value="PIM55070.1"/>
    <property type="molecule type" value="Genomic_DNA"/>
</dbReference>
<dbReference type="GO" id="GO:0004609">
    <property type="term" value="F:phosphatidylserine decarboxylase activity"/>
    <property type="evidence" value="ECO:0007669"/>
    <property type="project" value="UniProtKB-EC"/>
</dbReference>
<keyword evidence="10" id="KW-1208">Phospholipid metabolism</keyword>
<comment type="cofactor">
    <cofactor evidence="1">
        <name>pyruvate</name>
        <dbReference type="ChEBI" id="CHEBI:15361"/>
    </cofactor>
</comment>
<evidence type="ECO:0000256" key="4">
    <source>
        <dbReference type="ARBA" id="ARBA00022516"/>
    </source>
</evidence>
<gene>
    <name evidence="13" type="primary">psd</name>
    <name evidence="13" type="ORF">CS062_00620</name>
</gene>
<dbReference type="OrthoDB" id="9802030at2"/>
<dbReference type="PANTHER" id="PTHR10067:SF6">
    <property type="entry name" value="PHOSPHATIDYLSERINE DECARBOXYLASE PROENZYME, MITOCHONDRIAL"/>
    <property type="match status" value="1"/>
</dbReference>
<evidence type="ECO:0000256" key="3">
    <source>
        <dbReference type="ARBA" id="ARBA00012243"/>
    </source>
</evidence>
<keyword evidence="14" id="KW-1185">Reference proteome</keyword>
<keyword evidence="5" id="KW-0210">Decarboxylase</keyword>
<dbReference type="PANTHER" id="PTHR10067">
    <property type="entry name" value="PHOSPHATIDYLSERINE DECARBOXYLASE"/>
    <property type="match status" value="1"/>
</dbReference>
<dbReference type="NCBIfam" id="TIGR00163">
    <property type="entry name" value="PS_decarb"/>
    <property type="match status" value="1"/>
</dbReference>
<keyword evidence="8" id="KW-0594">Phospholipid biosynthesis</keyword>
<keyword evidence="7" id="KW-0865">Zymogen</keyword>
<reference evidence="13 14" key="1">
    <citation type="submission" date="2017-11" db="EMBL/GenBank/DDBJ databases">
        <title>Draft genome sequence of Mitsuaria sp. HWN-4.</title>
        <authorList>
            <person name="Gundlapally S.R."/>
        </authorList>
    </citation>
    <scope>NUCLEOTIDE SEQUENCE [LARGE SCALE GENOMIC DNA]</scope>
    <source>
        <strain evidence="13 14">HWN-4</strain>
    </source>
</reference>
<accession>A0A2G9CF60</accession>
<comment type="pathway">
    <text evidence="2">Lipid metabolism.</text>
</comment>
<evidence type="ECO:0000256" key="9">
    <source>
        <dbReference type="ARBA" id="ARBA00023239"/>
    </source>
</evidence>
<proteinExistence type="predicted"/>
<dbReference type="AlphaFoldDB" id="A0A2G9CF60"/>
<dbReference type="EC" id="4.1.1.65" evidence="3"/>
<sequence>MSMKSARWIDRLTQQEDLNFLLTNRVPRLALTRFMGRYSRIESPMLTRFSVAVWRLFTDLDLSEAESPTRGYRSLREVFTRRLKPGRRPIDPSPGTIVSPCDAIVGAHGPVTRGMALQAKGMDYRIADLFGDATRAAPYLDGTYLTLRLTSAMYHRFHAPADLRIQRVTHIAGDTWNVNPIALKRVERLFCRNVRAAVECTLPDGTPIALVPVAAILVASLRLHALDLTLRPDHPGPHRFELGHDHARGEEMGWFEQGSTILVFLPPGVKLSASLQPGQRIRMGEAIARLPCADGDE</sequence>
<evidence type="ECO:0000256" key="1">
    <source>
        <dbReference type="ARBA" id="ARBA00001928"/>
    </source>
</evidence>
<evidence type="ECO:0000313" key="13">
    <source>
        <dbReference type="EMBL" id="PIM55070.1"/>
    </source>
</evidence>
<evidence type="ECO:0000256" key="5">
    <source>
        <dbReference type="ARBA" id="ARBA00022793"/>
    </source>
</evidence>
<evidence type="ECO:0000256" key="10">
    <source>
        <dbReference type="ARBA" id="ARBA00023264"/>
    </source>
</evidence>
<comment type="caution">
    <text evidence="13">The sequence shown here is derived from an EMBL/GenBank/DDBJ whole genome shotgun (WGS) entry which is preliminary data.</text>
</comment>
<protein>
    <recommendedName>
        <fullName evidence="3">phosphatidylserine decarboxylase</fullName>
        <ecNumber evidence="3">4.1.1.65</ecNumber>
    </recommendedName>
</protein>
<keyword evidence="6" id="KW-0443">Lipid metabolism</keyword>
<evidence type="ECO:0000256" key="2">
    <source>
        <dbReference type="ARBA" id="ARBA00005189"/>
    </source>
</evidence>
<keyword evidence="4" id="KW-0444">Lipid biosynthesis</keyword>
<dbReference type="InterPro" id="IPR003817">
    <property type="entry name" value="PS_Dcarbxylase"/>
</dbReference>
<dbReference type="Pfam" id="PF02666">
    <property type="entry name" value="PS_Dcarbxylase"/>
    <property type="match status" value="1"/>
</dbReference>
<keyword evidence="9" id="KW-0456">Lyase</keyword>
<dbReference type="UniPathway" id="UPA00558"/>
<dbReference type="InterPro" id="IPR033177">
    <property type="entry name" value="PSD-B"/>
</dbReference>
<evidence type="ECO:0000313" key="14">
    <source>
        <dbReference type="Proteomes" id="UP000231501"/>
    </source>
</evidence>
<evidence type="ECO:0000256" key="6">
    <source>
        <dbReference type="ARBA" id="ARBA00023098"/>
    </source>
</evidence>
<keyword evidence="11" id="KW-0670">Pyruvate</keyword>